<dbReference type="GO" id="GO:0016491">
    <property type="term" value="F:oxidoreductase activity"/>
    <property type="evidence" value="ECO:0007669"/>
    <property type="project" value="UniProtKB-KW"/>
</dbReference>
<evidence type="ECO:0000313" key="8">
    <source>
        <dbReference type="EMBL" id="KAF4361184.1"/>
    </source>
</evidence>
<dbReference type="AlphaFoldDB" id="A0A7J6ERW4"/>
<keyword evidence="7" id="KW-0812">Transmembrane</keyword>
<comment type="caution">
    <text evidence="8">The sequence shown here is derived from an EMBL/GenBank/DDBJ whole genome shotgun (WGS) entry which is preliminary data.</text>
</comment>
<keyword evidence="7" id="KW-1133">Transmembrane helix</keyword>
<sequence length="489" mass="54566">MDWIHSFFNIAFPPIIIFLHFLILPIYIPFKFLQFIKTSITTQENLARKVVLITGAAQGIGEQLAYEYSRRGAFLALVDIKENFEDVRRRALKLGSPDVISIVADVTKVEDLDHLVNNAGIVILSKFEDIDHISDHKSIMDVNFWGTVNSIHFGIPHLKRTKGKIVVISSISGWCPVPLVSIYSASKAALINFCETLRNEVGSTIGITIVTPGLIGTKMTREQDIKLRLLIREESAERCAKAIVRSVCRGESFLMEPRWLWWLFPARMIFPDLIDCCNSYLLNLIDQNSSTKKNSRGIGQQLAYEYARRGAFLALVGVRDNLEEVTTTARKLGSPAVDHLVNNAGIIILRKFEDIDDISNYKSIMDVNLWGTINSIHFAIPHLKRSKGKIVVISSVCGPCPLPFLSIYNASKSALISFCETLRIELGSTIGITIVTPGLIGTKLSRDLEIKLRSVIPEESAEECGKAIMLILGVENHEADEELTTIFPL</sequence>
<dbReference type="InterPro" id="IPR002347">
    <property type="entry name" value="SDR_fam"/>
</dbReference>
<evidence type="ECO:0000256" key="7">
    <source>
        <dbReference type="SAM" id="Phobius"/>
    </source>
</evidence>
<evidence type="ECO:0000256" key="1">
    <source>
        <dbReference type="ARBA" id="ARBA00004606"/>
    </source>
</evidence>
<accession>A0A7J6ERW4</accession>
<evidence type="ECO:0000256" key="5">
    <source>
        <dbReference type="ARBA" id="ARBA00023002"/>
    </source>
</evidence>
<evidence type="ECO:0000256" key="3">
    <source>
        <dbReference type="ARBA" id="ARBA00022857"/>
    </source>
</evidence>
<protein>
    <submittedName>
        <fullName evidence="8">Uncharacterized protein</fullName>
    </submittedName>
</protein>
<dbReference type="PRINTS" id="PR00080">
    <property type="entry name" value="SDRFAMILY"/>
</dbReference>
<keyword evidence="9" id="KW-1185">Reference proteome</keyword>
<dbReference type="Proteomes" id="UP000583929">
    <property type="component" value="Unassembled WGS sequence"/>
</dbReference>
<evidence type="ECO:0000256" key="6">
    <source>
        <dbReference type="RuleBase" id="RU000363"/>
    </source>
</evidence>
<dbReference type="GO" id="GO:0005829">
    <property type="term" value="C:cytosol"/>
    <property type="evidence" value="ECO:0007669"/>
    <property type="project" value="TreeGrafter"/>
</dbReference>
<proteinExistence type="inferred from homology"/>
<comment type="similarity">
    <text evidence="2 6">Belongs to the short-chain dehydrogenases/reductases (SDR) family.</text>
</comment>
<gene>
    <name evidence="8" type="ORF">G4B88_027724</name>
</gene>
<evidence type="ECO:0000313" key="9">
    <source>
        <dbReference type="Proteomes" id="UP000583929"/>
    </source>
</evidence>
<feature type="non-terminal residue" evidence="8">
    <location>
        <position position="1"/>
    </location>
</feature>
<organism evidence="8 9">
    <name type="scientific">Cannabis sativa</name>
    <name type="common">Hemp</name>
    <name type="synonym">Marijuana</name>
    <dbReference type="NCBI Taxonomy" id="3483"/>
    <lineage>
        <taxon>Eukaryota</taxon>
        <taxon>Viridiplantae</taxon>
        <taxon>Streptophyta</taxon>
        <taxon>Embryophyta</taxon>
        <taxon>Tracheophyta</taxon>
        <taxon>Spermatophyta</taxon>
        <taxon>Magnoliopsida</taxon>
        <taxon>eudicotyledons</taxon>
        <taxon>Gunneridae</taxon>
        <taxon>Pentapetalae</taxon>
        <taxon>rosids</taxon>
        <taxon>fabids</taxon>
        <taxon>Rosales</taxon>
        <taxon>Cannabaceae</taxon>
        <taxon>Cannabis</taxon>
    </lineage>
</organism>
<evidence type="ECO:0000256" key="4">
    <source>
        <dbReference type="ARBA" id="ARBA00022968"/>
    </source>
</evidence>
<keyword evidence="7" id="KW-0472">Membrane</keyword>
<reference evidence="8 9" key="1">
    <citation type="journal article" date="2020" name="bioRxiv">
        <title>Sequence and annotation of 42 cannabis genomes reveals extensive copy number variation in cannabinoid synthesis and pathogen resistance genes.</title>
        <authorList>
            <person name="Mckernan K.J."/>
            <person name="Helbert Y."/>
            <person name="Kane L.T."/>
            <person name="Ebling H."/>
            <person name="Zhang L."/>
            <person name="Liu B."/>
            <person name="Eaton Z."/>
            <person name="Mclaughlin S."/>
            <person name="Kingan S."/>
            <person name="Baybayan P."/>
            <person name="Concepcion G."/>
            <person name="Jordan M."/>
            <person name="Riva A."/>
            <person name="Barbazuk W."/>
            <person name="Harkins T."/>
        </authorList>
    </citation>
    <scope>NUCLEOTIDE SEQUENCE [LARGE SCALE GENOMIC DNA]</scope>
    <source>
        <strain evidence="9">cv. Jamaican Lion 4</strain>
        <tissue evidence="8">Leaf</tissue>
    </source>
</reference>
<dbReference type="GO" id="GO:0016020">
    <property type="term" value="C:membrane"/>
    <property type="evidence" value="ECO:0007669"/>
    <property type="project" value="UniProtKB-SubCell"/>
</dbReference>
<dbReference type="PRINTS" id="PR00081">
    <property type="entry name" value="GDHRDH"/>
</dbReference>
<keyword evidence="5" id="KW-0560">Oxidoreductase</keyword>
<keyword evidence="3" id="KW-0521">NADP</keyword>
<dbReference type="PROSITE" id="PS00061">
    <property type="entry name" value="ADH_SHORT"/>
    <property type="match status" value="2"/>
</dbReference>
<comment type="subcellular location">
    <subcellularLocation>
        <location evidence="1">Membrane</location>
        <topology evidence="1">Single-pass type II membrane protein</topology>
    </subcellularLocation>
</comment>
<dbReference type="EMBL" id="JAATIQ010000334">
    <property type="protein sequence ID" value="KAF4361184.1"/>
    <property type="molecule type" value="Genomic_DNA"/>
</dbReference>
<dbReference type="SUPFAM" id="SSF51735">
    <property type="entry name" value="NAD(P)-binding Rossmann-fold domains"/>
    <property type="match status" value="2"/>
</dbReference>
<evidence type="ECO:0000256" key="2">
    <source>
        <dbReference type="ARBA" id="ARBA00006484"/>
    </source>
</evidence>
<feature type="transmembrane region" description="Helical" evidence="7">
    <location>
        <begin position="6"/>
        <end position="28"/>
    </location>
</feature>
<dbReference type="PANTHER" id="PTHR43391:SF69">
    <property type="entry name" value="11-BETA-HYDROXYSTEROID DEHYDROGENASE-LIKE 6"/>
    <property type="match status" value="1"/>
</dbReference>
<name>A0A7J6ERW4_CANSA</name>
<dbReference type="InterPro" id="IPR020904">
    <property type="entry name" value="Sc_DH/Rdtase_CS"/>
</dbReference>
<dbReference type="InterPro" id="IPR036291">
    <property type="entry name" value="NAD(P)-bd_dom_sf"/>
</dbReference>
<dbReference type="Gene3D" id="3.40.50.720">
    <property type="entry name" value="NAD(P)-binding Rossmann-like Domain"/>
    <property type="match status" value="2"/>
</dbReference>
<keyword evidence="4" id="KW-0735">Signal-anchor</keyword>
<dbReference type="PANTHER" id="PTHR43391">
    <property type="entry name" value="RETINOL DEHYDROGENASE-RELATED"/>
    <property type="match status" value="1"/>
</dbReference>
<dbReference type="Pfam" id="PF00106">
    <property type="entry name" value="adh_short"/>
    <property type="match status" value="2"/>
</dbReference>